<reference evidence="1 2" key="1">
    <citation type="submission" date="2023-04" db="EMBL/GenBank/DDBJ databases">
        <title>Antarctic isolates genomes.</title>
        <authorList>
            <person name="Dimov S.G."/>
        </authorList>
    </citation>
    <scope>NUCLEOTIDE SEQUENCE [LARGE SCALE GENOMIC DNA]</scope>
    <source>
        <strain evidence="1 2">AL19</strain>
    </source>
</reference>
<accession>A0ABT6R4Y6</accession>
<keyword evidence="2" id="KW-1185">Reference proteome</keyword>
<comment type="caution">
    <text evidence="1">The sequence shown here is derived from an EMBL/GenBank/DDBJ whole genome shotgun (WGS) entry which is preliminary data.</text>
</comment>
<protein>
    <submittedName>
        <fullName evidence="1">DUF3006 domain-containing protein</fullName>
    </submittedName>
</protein>
<sequence>MIKRGTLERLDGKYAVLLWENGSSFIPRRYLPTEARLGDTILFDGSSYSIDVSSSTQSSFQTFSFRQMG</sequence>
<proteinExistence type="predicted"/>
<dbReference type="EMBL" id="JASBQV010000026">
    <property type="protein sequence ID" value="MDI3236015.1"/>
    <property type="molecule type" value="Genomic_DNA"/>
</dbReference>
<dbReference type="Proteomes" id="UP001243286">
    <property type="component" value="Unassembled WGS sequence"/>
</dbReference>
<evidence type="ECO:0000313" key="2">
    <source>
        <dbReference type="Proteomes" id="UP001243286"/>
    </source>
</evidence>
<name>A0ABT6R4Y6_9BACL</name>
<dbReference type="RefSeq" id="WP_026830906.1">
    <property type="nucleotide sequence ID" value="NZ_JANJYY010000140.1"/>
</dbReference>
<evidence type="ECO:0000313" key="1">
    <source>
        <dbReference type="EMBL" id="MDI3236015.1"/>
    </source>
</evidence>
<gene>
    <name evidence="1" type="ORF">QK289_13440</name>
</gene>
<organism evidence="1 2">
    <name type="scientific">Exiguobacterium antarcticum</name>
    <dbReference type="NCBI Taxonomy" id="132920"/>
    <lineage>
        <taxon>Bacteria</taxon>
        <taxon>Bacillati</taxon>
        <taxon>Bacillota</taxon>
        <taxon>Bacilli</taxon>
        <taxon>Bacillales</taxon>
        <taxon>Bacillales Family XII. Incertae Sedis</taxon>
        <taxon>Exiguobacterium</taxon>
    </lineage>
</organism>